<sequence length="316" mass="34765">MPAAEVPPHLASNPFLDLSGVDTSAFANPYDALLQATGNDGLKLQERYQSHRANRNQQQKAKLLDPGFSGVIVDPILQRLEDPSIEPGYVDTRHCLVFWGRPEQHIKSLIASVQDKLRTVAPSLWLMPIENLHITILEITHSKTAGEIEALKQQVGPVADRIVNYGRTPGHQAKLIKPMVGFDASALAITFVPATGRGRDFSYHHLRRDVFDIVTGAGLKVDSRYVVPSAHLTIGRFITQRDFAKEDGTVDAAKMKRFVDAIDDINSWLQAEFWPNDGSSDDGAGSWTVGETAPIVLRWGTVWYGGGESMAESSLN</sequence>
<gene>
    <name evidence="1" type="ORF">PV09_05766</name>
</gene>
<organism evidence="1 2">
    <name type="scientific">Verruconis gallopava</name>
    <dbReference type="NCBI Taxonomy" id="253628"/>
    <lineage>
        <taxon>Eukaryota</taxon>
        <taxon>Fungi</taxon>
        <taxon>Dikarya</taxon>
        <taxon>Ascomycota</taxon>
        <taxon>Pezizomycotina</taxon>
        <taxon>Dothideomycetes</taxon>
        <taxon>Pleosporomycetidae</taxon>
        <taxon>Venturiales</taxon>
        <taxon>Sympoventuriaceae</taxon>
        <taxon>Verruconis</taxon>
    </lineage>
</organism>
<proteinExistence type="predicted"/>
<name>A0A0D2A8P6_9PEZI</name>
<evidence type="ECO:0000313" key="1">
    <source>
        <dbReference type="EMBL" id="KIW03123.1"/>
    </source>
</evidence>
<dbReference type="GeneID" id="27313739"/>
<dbReference type="InParanoid" id="A0A0D2A8P6"/>
<dbReference type="SUPFAM" id="SSF55144">
    <property type="entry name" value="LigT-like"/>
    <property type="match status" value="1"/>
</dbReference>
<dbReference type="VEuPathDB" id="FungiDB:PV09_05766"/>
<dbReference type="InterPro" id="IPR009097">
    <property type="entry name" value="Cyclic_Pdiesterase"/>
</dbReference>
<reference evidence="1 2" key="1">
    <citation type="submission" date="2015-01" db="EMBL/GenBank/DDBJ databases">
        <title>The Genome Sequence of Ochroconis gallopava CBS43764.</title>
        <authorList>
            <consortium name="The Broad Institute Genomics Platform"/>
            <person name="Cuomo C."/>
            <person name="de Hoog S."/>
            <person name="Gorbushina A."/>
            <person name="Stielow B."/>
            <person name="Teixiera M."/>
            <person name="Abouelleil A."/>
            <person name="Chapman S.B."/>
            <person name="Priest M."/>
            <person name="Young S.K."/>
            <person name="Wortman J."/>
            <person name="Nusbaum C."/>
            <person name="Birren B."/>
        </authorList>
    </citation>
    <scope>NUCLEOTIDE SEQUENCE [LARGE SCALE GENOMIC DNA]</scope>
    <source>
        <strain evidence="1 2">CBS 43764</strain>
    </source>
</reference>
<dbReference type="STRING" id="253628.A0A0D2A8P6"/>
<dbReference type="EMBL" id="KN847546">
    <property type="protein sequence ID" value="KIW03123.1"/>
    <property type="molecule type" value="Genomic_DNA"/>
</dbReference>
<dbReference type="OrthoDB" id="2967263at2759"/>
<accession>A0A0D2A8P6</accession>
<evidence type="ECO:0000313" key="2">
    <source>
        <dbReference type="Proteomes" id="UP000053259"/>
    </source>
</evidence>
<dbReference type="Gene3D" id="3.90.1140.10">
    <property type="entry name" value="Cyclic phosphodiesterase"/>
    <property type="match status" value="1"/>
</dbReference>
<dbReference type="Proteomes" id="UP000053259">
    <property type="component" value="Unassembled WGS sequence"/>
</dbReference>
<dbReference type="AlphaFoldDB" id="A0A0D2A8P6"/>
<protein>
    <submittedName>
        <fullName evidence="1">Uncharacterized protein</fullName>
    </submittedName>
</protein>
<dbReference type="RefSeq" id="XP_016212992.1">
    <property type="nucleotide sequence ID" value="XM_016359313.1"/>
</dbReference>
<keyword evidence="2" id="KW-1185">Reference proteome</keyword>
<dbReference type="HOGENOM" id="CLU_051290_0_0_1"/>